<evidence type="ECO:0000313" key="9">
    <source>
        <dbReference type="Proteomes" id="UP000799767"/>
    </source>
</evidence>
<evidence type="ECO:0000259" key="7">
    <source>
        <dbReference type="Pfam" id="PF02668"/>
    </source>
</evidence>
<dbReference type="InterPro" id="IPR042098">
    <property type="entry name" value="TauD-like_sf"/>
</dbReference>
<reference evidence="8" key="1">
    <citation type="journal article" date="2020" name="Stud. Mycol.">
        <title>101 Dothideomycetes genomes: a test case for predicting lifestyles and emergence of pathogens.</title>
        <authorList>
            <person name="Haridas S."/>
            <person name="Albert R."/>
            <person name="Binder M."/>
            <person name="Bloem J."/>
            <person name="Labutti K."/>
            <person name="Salamov A."/>
            <person name="Andreopoulos B."/>
            <person name="Baker S."/>
            <person name="Barry K."/>
            <person name="Bills G."/>
            <person name="Bluhm B."/>
            <person name="Cannon C."/>
            <person name="Castanera R."/>
            <person name="Culley D."/>
            <person name="Daum C."/>
            <person name="Ezra D."/>
            <person name="Gonzalez J."/>
            <person name="Henrissat B."/>
            <person name="Kuo A."/>
            <person name="Liang C."/>
            <person name="Lipzen A."/>
            <person name="Lutzoni F."/>
            <person name="Magnuson J."/>
            <person name="Mondo S."/>
            <person name="Nolan M."/>
            <person name="Ohm R."/>
            <person name="Pangilinan J."/>
            <person name="Park H.-J."/>
            <person name="Ramirez L."/>
            <person name="Alfaro M."/>
            <person name="Sun H."/>
            <person name="Tritt A."/>
            <person name="Yoshinaga Y."/>
            <person name="Zwiers L.-H."/>
            <person name="Turgeon B."/>
            <person name="Goodwin S."/>
            <person name="Spatafora J."/>
            <person name="Crous P."/>
            <person name="Grigoriev I."/>
        </authorList>
    </citation>
    <scope>NUCLEOTIDE SEQUENCE</scope>
    <source>
        <strain evidence="8">CBS 113389</strain>
    </source>
</reference>
<dbReference type="Proteomes" id="UP000799767">
    <property type="component" value="Unassembled WGS sequence"/>
</dbReference>
<evidence type="ECO:0000256" key="3">
    <source>
        <dbReference type="ARBA" id="ARBA00022723"/>
    </source>
</evidence>
<dbReference type="OrthoDB" id="10257314at2759"/>
<dbReference type="AlphaFoldDB" id="A0A6A6PYR8"/>
<keyword evidence="5" id="KW-0560">Oxidoreductase</keyword>
<dbReference type="Gene3D" id="3.60.130.10">
    <property type="entry name" value="Clavaminate synthase-like"/>
    <property type="match status" value="1"/>
</dbReference>
<dbReference type="PANTHER" id="PTHR30468">
    <property type="entry name" value="ALPHA-KETOGLUTARATE-DEPENDENT SULFONATE DIOXYGENASE"/>
    <property type="match status" value="1"/>
</dbReference>
<sequence>MAPTAIADVEIDKPALNGASKAQNGHAKATHVKFPLQSNGSLDGYNFKDLTPCIGREFPTADLAEMINAHNADELLAELALTICQRGVVWFRKQDNLTNDLQKKLILRLGELSGRPETSGLHIHPVLNSEGDVGENRDPDQQISTISSKLFTKIYGTHPDAALCQKKQSADQWHSDIAFEPVPADFSSLRLTELPKTGGDTLWASGYELYDRISPPVQKFLQGLTCSFGRPDFIEAARRGGFQLYEKPRGAAENIGGELRAVHPVIRTHAVTGWRSLYPVGQHTQFINDVTEEESEMLLGWFKKLLKENHDLQVRFHWENANDIAIWDNRCTFHCATYDFMGLGDRSGNRAVGCGERPYFDPESMGRREALEASGKEFGKWFMLR</sequence>
<dbReference type="EMBL" id="MU001633">
    <property type="protein sequence ID" value="KAF2485142.1"/>
    <property type="molecule type" value="Genomic_DNA"/>
</dbReference>
<accession>A0A6A6PYR8</accession>
<keyword evidence="9" id="KW-1185">Reference proteome</keyword>
<dbReference type="GO" id="GO:0005737">
    <property type="term" value="C:cytoplasm"/>
    <property type="evidence" value="ECO:0007669"/>
    <property type="project" value="TreeGrafter"/>
</dbReference>
<protein>
    <submittedName>
        <fullName evidence="8">TfdA family taurine catabolism dioxygenase TauD</fullName>
    </submittedName>
</protein>
<comment type="similarity">
    <text evidence="2">Belongs to the TfdA dioxygenase family.</text>
</comment>
<evidence type="ECO:0000313" key="8">
    <source>
        <dbReference type="EMBL" id="KAF2485142.1"/>
    </source>
</evidence>
<evidence type="ECO:0000256" key="1">
    <source>
        <dbReference type="ARBA" id="ARBA00001954"/>
    </source>
</evidence>
<dbReference type="RefSeq" id="XP_033591711.1">
    <property type="nucleotide sequence ID" value="XM_033732924.1"/>
</dbReference>
<dbReference type="GO" id="GO:0016706">
    <property type="term" value="F:2-oxoglutarate-dependent dioxygenase activity"/>
    <property type="evidence" value="ECO:0007669"/>
    <property type="project" value="TreeGrafter"/>
</dbReference>
<keyword evidence="6" id="KW-0408">Iron</keyword>
<gene>
    <name evidence="8" type="ORF">BDY17DRAFT_293009</name>
</gene>
<dbReference type="InterPro" id="IPR003819">
    <property type="entry name" value="TauD/TfdA-like"/>
</dbReference>
<keyword evidence="4 8" id="KW-0223">Dioxygenase</keyword>
<dbReference type="InterPro" id="IPR051323">
    <property type="entry name" value="AtsK-like"/>
</dbReference>
<feature type="domain" description="TauD/TfdA-like" evidence="7">
    <location>
        <begin position="47"/>
        <end position="342"/>
    </location>
</feature>
<dbReference type="SUPFAM" id="SSF51197">
    <property type="entry name" value="Clavaminate synthase-like"/>
    <property type="match status" value="1"/>
</dbReference>
<dbReference type="Pfam" id="PF02668">
    <property type="entry name" value="TauD"/>
    <property type="match status" value="1"/>
</dbReference>
<dbReference type="GeneID" id="54473926"/>
<keyword evidence="3" id="KW-0479">Metal-binding</keyword>
<evidence type="ECO:0000256" key="2">
    <source>
        <dbReference type="ARBA" id="ARBA00005896"/>
    </source>
</evidence>
<name>A0A6A6PYR8_9PEZI</name>
<evidence type="ECO:0000256" key="6">
    <source>
        <dbReference type="ARBA" id="ARBA00023004"/>
    </source>
</evidence>
<dbReference type="GO" id="GO:0046872">
    <property type="term" value="F:metal ion binding"/>
    <property type="evidence" value="ECO:0007669"/>
    <property type="project" value="UniProtKB-KW"/>
</dbReference>
<proteinExistence type="inferred from homology"/>
<organism evidence="8 9">
    <name type="scientific">Neohortaea acidophila</name>
    <dbReference type="NCBI Taxonomy" id="245834"/>
    <lineage>
        <taxon>Eukaryota</taxon>
        <taxon>Fungi</taxon>
        <taxon>Dikarya</taxon>
        <taxon>Ascomycota</taxon>
        <taxon>Pezizomycotina</taxon>
        <taxon>Dothideomycetes</taxon>
        <taxon>Dothideomycetidae</taxon>
        <taxon>Mycosphaerellales</taxon>
        <taxon>Teratosphaeriaceae</taxon>
        <taxon>Neohortaea</taxon>
    </lineage>
</organism>
<dbReference type="PANTHER" id="PTHR30468:SF10">
    <property type="entry name" value="TAUD_TFDA-LIKE DOMAIN-CONTAINING PROTEIN"/>
    <property type="match status" value="1"/>
</dbReference>
<evidence type="ECO:0000256" key="5">
    <source>
        <dbReference type="ARBA" id="ARBA00023002"/>
    </source>
</evidence>
<comment type="cofactor">
    <cofactor evidence="1">
        <name>Fe(2+)</name>
        <dbReference type="ChEBI" id="CHEBI:29033"/>
    </cofactor>
</comment>
<evidence type="ECO:0000256" key="4">
    <source>
        <dbReference type="ARBA" id="ARBA00022964"/>
    </source>
</evidence>